<feature type="compositionally biased region" description="Basic and acidic residues" evidence="1">
    <location>
        <begin position="196"/>
        <end position="205"/>
    </location>
</feature>
<dbReference type="Proteomes" id="UP001215151">
    <property type="component" value="Unassembled WGS sequence"/>
</dbReference>
<reference evidence="2" key="1">
    <citation type="submission" date="2022-11" db="EMBL/GenBank/DDBJ databases">
        <title>Genome Sequence of Cubamyces cubensis.</title>
        <authorList>
            <person name="Buettner E."/>
        </authorList>
    </citation>
    <scope>NUCLEOTIDE SEQUENCE</scope>
    <source>
        <strain evidence="2">MPL-01</strain>
    </source>
</reference>
<sequence length="296" mass="32408">MSKQSLHTIVVDIGSPSTQRWDDFFRELAPVQGHVVGTAEVRPEAARSNLGLSDKFEVAEPKTFVNVLAYRFGFYHTSRPEADAPAPDPTMHTPALLRVLDMHHARLQRLLVLLPRHDAPRDVLEDVLHALARLCGREEQLRIALERGPDAPRIGGRTRTSGVVVVVVGASSGRACPRMKRLGVIVGADDMDDEEGMRRGERSGDGCEGEWEGEREAGAESAVNAGEDSADSNVSKKDEDGVWYIVFVVVIVPAALSPPPRKNVERLRDADRDARDQDARPRLAEMSIESVRGASG</sequence>
<evidence type="ECO:0000313" key="2">
    <source>
        <dbReference type="EMBL" id="KAJ8487193.1"/>
    </source>
</evidence>
<dbReference type="EMBL" id="JAPEVG010000083">
    <property type="protein sequence ID" value="KAJ8487193.1"/>
    <property type="molecule type" value="Genomic_DNA"/>
</dbReference>
<keyword evidence="3" id="KW-1185">Reference proteome</keyword>
<feature type="region of interest" description="Disordered" evidence="1">
    <location>
        <begin position="192"/>
        <end position="235"/>
    </location>
</feature>
<protein>
    <submittedName>
        <fullName evidence="2">Uncharacterized protein</fullName>
    </submittedName>
</protein>
<feature type="compositionally biased region" description="Basic and acidic residues" evidence="1">
    <location>
        <begin position="262"/>
        <end position="283"/>
    </location>
</feature>
<feature type="region of interest" description="Disordered" evidence="1">
    <location>
        <begin position="258"/>
        <end position="296"/>
    </location>
</feature>
<evidence type="ECO:0000313" key="3">
    <source>
        <dbReference type="Proteomes" id="UP001215151"/>
    </source>
</evidence>
<organism evidence="2 3">
    <name type="scientific">Trametes cubensis</name>
    <dbReference type="NCBI Taxonomy" id="1111947"/>
    <lineage>
        <taxon>Eukaryota</taxon>
        <taxon>Fungi</taxon>
        <taxon>Dikarya</taxon>
        <taxon>Basidiomycota</taxon>
        <taxon>Agaricomycotina</taxon>
        <taxon>Agaricomycetes</taxon>
        <taxon>Polyporales</taxon>
        <taxon>Polyporaceae</taxon>
        <taxon>Trametes</taxon>
    </lineage>
</organism>
<accession>A0AAD7XER3</accession>
<gene>
    <name evidence="2" type="ORF">ONZ51_g4335</name>
</gene>
<proteinExistence type="predicted"/>
<comment type="caution">
    <text evidence="2">The sequence shown here is derived from an EMBL/GenBank/DDBJ whole genome shotgun (WGS) entry which is preliminary data.</text>
</comment>
<evidence type="ECO:0000256" key="1">
    <source>
        <dbReference type="SAM" id="MobiDB-lite"/>
    </source>
</evidence>
<name>A0AAD7XER3_9APHY</name>
<dbReference type="AlphaFoldDB" id="A0AAD7XER3"/>